<accession>X1HVG7</accession>
<comment type="caution">
    <text evidence="1">The sequence shown here is derived from an EMBL/GenBank/DDBJ whole genome shotgun (WGS) entry which is preliminary data.</text>
</comment>
<reference evidence="1" key="1">
    <citation type="journal article" date="2014" name="Front. Microbiol.">
        <title>High frequency of phylogenetically diverse reductive dehalogenase-homologous genes in deep subseafloor sedimentary metagenomes.</title>
        <authorList>
            <person name="Kawai M."/>
            <person name="Futagami T."/>
            <person name="Toyoda A."/>
            <person name="Takaki Y."/>
            <person name="Nishi S."/>
            <person name="Hori S."/>
            <person name="Arai W."/>
            <person name="Tsubouchi T."/>
            <person name="Morono Y."/>
            <person name="Uchiyama I."/>
            <person name="Ito T."/>
            <person name="Fujiyama A."/>
            <person name="Inagaki F."/>
            <person name="Takami H."/>
        </authorList>
    </citation>
    <scope>NUCLEOTIDE SEQUENCE</scope>
    <source>
        <strain evidence="1">Expedition CK06-06</strain>
    </source>
</reference>
<dbReference type="AlphaFoldDB" id="X1HVG7"/>
<organism evidence="1">
    <name type="scientific">marine sediment metagenome</name>
    <dbReference type="NCBI Taxonomy" id="412755"/>
    <lineage>
        <taxon>unclassified sequences</taxon>
        <taxon>metagenomes</taxon>
        <taxon>ecological metagenomes</taxon>
    </lineage>
</organism>
<gene>
    <name evidence="1" type="ORF">S03H2_31551</name>
</gene>
<protein>
    <submittedName>
        <fullName evidence="1">Uncharacterized protein</fullName>
    </submittedName>
</protein>
<feature type="non-terminal residue" evidence="1">
    <location>
        <position position="1"/>
    </location>
</feature>
<name>X1HVG7_9ZZZZ</name>
<proteinExistence type="predicted"/>
<sequence length="268" mass="29134">EIVGALPTREEFELGKVTREKEETERLAVAQRGVGEYIEEPGFWQNLKDVSIKVAKGEVDPFGLVAGGLLRGITFGNVDPHTIIEKISGKKGFAEAARNIEEELVPEEVGRLIATPAEIAGTLMPLSAIFRGAAIPARLLTKIPFLKATATGAISGIATGLLRKPEREGALNRLKQVPGDVLFFSALSGALVTFQQMARIANYNRAAKFYKKVNWEAPQVPPDGKPFTSRQMKDLFNKMDRNASGAGIKLTAEEAEIIDTMKGNRGME</sequence>
<evidence type="ECO:0000313" key="1">
    <source>
        <dbReference type="EMBL" id="GAH49298.1"/>
    </source>
</evidence>
<dbReference type="EMBL" id="BARU01019136">
    <property type="protein sequence ID" value="GAH49298.1"/>
    <property type="molecule type" value="Genomic_DNA"/>
</dbReference>